<protein>
    <submittedName>
        <fullName evidence="1">Uncharacterized protein</fullName>
    </submittedName>
</protein>
<evidence type="ECO:0000313" key="2">
    <source>
        <dbReference type="Proteomes" id="UP000269396"/>
    </source>
</evidence>
<evidence type="ECO:0000313" key="1">
    <source>
        <dbReference type="EMBL" id="VDP79251.1"/>
    </source>
</evidence>
<sequence length="106" mass="12191">MTVQVAFCVSQCNYRVFVDSMDLAVSGDNLHPEKEVTQTHSLVSPSTHLHLLGFMSRLSCCDRSIPMKHLQQRKFNERACEASREDKRISYGIWQLVDMTELHSPH</sequence>
<dbReference type="EMBL" id="UZAL01041917">
    <property type="protein sequence ID" value="VDP79251.1"/>
    <property type="molecule type" value="Genomic_DNA"/>
</dbReference>
<dbReference type="Proteomes" id="UP000269396">
    <property type="component" value="Unassembled WGS sequence"/>
</dbReference>
<organism evidence="1 2">
    <name type="scientific">Schistosoma mattheei</name>
    <dbReference type="NCBI Taxonomy" id="31246"/>
    <lineage>
        <taxon>Eukaryota</taxon>
        <taxon>Metazoa</taxon>
        <taxon>Spiralia</taxon>
        <taxon>Lophotrochozoa</taxon>
        <taxon>Platyhelminthes</taxon>
        <taxon>Trematoda</taxon>
        <taxon>Digenea</taxon>
        <taxon>Strigeidida</taxon>
        <taxon>Schistosomatoidea</taxon>
        <taxon>Schistosomatidae</taxon>
        <taxon>Schistosoma</taxon>
    </lineage>
</organism>
<name>A0A183PXZ6_9TREM</name>
<proteinExistence type="predicted"/>
<gene>
    <name evidence="1" type="ORF">SMTD_LOCUS19232</name>
</gene>
<reference evidence="1 2" key="1">
    <citation type="submission" date="2018-11" db="EMBL/GenBank/DDBJ databases">
        <authorList>
            <consortium name="Pathogen Informatics"/>
        </authorList>
    </citation>
    <scope>NUCLEOTIDE SEQUENCE [LARGE SCALE GENOMIC DNA]</scope>
    <source>
        <strain>Denwood</strain>
        <strain evidence="2">Zambia</strain>
    </source>
</reference>
<keyword evidence="2" id="KW-1185">Reference proteome</keyword>
<accession>A0A183PXZ6</accession>
<dbReference type="AlphaFoldDB" id="A0A183PXZ6"/>